<feature type="compositionally biased region" description="Polar residues" evidence="1">
    <location>
        <begin position="54"/>
        <end position="63"/>
    </location>
</feature>
<evidence type="ECO:0000256" key="1">
    <source>
        <dbReference type="SAM" id="MobiDB-lite"/>
    </source>
</evidence>
<feature type="region of interest" description="Disordered" evidence="1">
    <location>
        <begin position="39"/>
        <end position="63"/>
    </location>
</feature>
<accession>A0AAQ3SV36</accession>
<gene>
    <name evidence="2" type="ORF">U9M48_011300</name>
</gene>
<dbReference type="AlphaFoldDB" id="A0AAQ3SV36"/>
<name>A0AAQ3SV36_PASNO</name>
<keyword evidence="3" id="KW-1185">Reference proteome</keyword>
<protein>
    <submittedName>
        <fullName evidence="2">Uncharacterized protein</fullName>
    </submittedName>
</protein>
<organism evidence="2 3">
    <name type="scientific">Paspalum notatum var. saurae</name>
    <dbReference type="NCBI Taxonomy" id="547442"/>
    <lineage>
        <taxon>Eukaryota</taxon>
        <taxon>Viridiplantae</taxon>
        <taxon>Streptophyta</taxon>
        <taxon>Embryophyta</taxon>
        <taxon>Tracheophyta</taxon>
        <taxon>Spermatophyta</taxon>
        <taxon>Magnoliopsida</taxon>
        <taxon>Liliopsida</taxon>
        <taxon>Poales</taxon>
        <taxon>Poaceae</taxon>
        <taxon>PACMAD clade</taxon>
        <taxon>Panicoideae</taxon>
        <taxon>Andropogonodae</taxon>
        <taxon>Paspaleae</taxon>
        <taxon>Paspalinae</taxon>
        <taxon>Paspalum</taxon>
    </lineage>
</organism>
<dbReference type="EMBL" id="CP144747">
    <property type="protein sequence ID" value="WVZ61428.1"/>
    <property type="molecule type" value="Genomic_DNA"/>
</dbReference>
<dbReference type="Proteomes" id="UP001341281">
    <property type="component" value="Chromosome 03"/>
</dbReference>
<evidence type="ECO:0000313" key="2">
    <source>
        <dbReference type="EMBL" id="WVZ61428.1"/>
    </source>
</evidence>
<proteinExistence type="predicted"/>
<evidence type="ECO:0000313" key="3">
    <source>
        <dbReference type="Proteomes" id="UP001341281"/>
    </source>
</evidence>
<reference evidence="2 3" key="1">
    <citation type="submission" date="2024-02" db="EMBL/GenBank/DDBJ databases">
        <title>High-quality chromosome-scale genome assembly of Pensacola bahiagrass (Paspalum notatum Flugge var. saurae).</title>
        <authorList>
            <person name="Vega J.M."/>
            <person name="Podio M."/>
            <person name="Orjuela J."/>
            <person name="Siena L.A."/>
            <person name="Pessino S.C."/>
            <person name="Combes M.C."/>
            <person name="Mariac C."/>
            <person name="Albertini E."/>
            <person name="Pupilli F."/>
            <person name="Ortiz J.P.A."/>
            <person name="Leblanc O."/>
        </authorList>
    </citation>
    <scope>NUCLEOTIDE SEQUENCE [LARGE SCALE GENOMIC DNA]</scope>
    <source>
        <strain evidence="2">R1</strain>
        <tissue evidence="2">Leaf</tissue>
    </source>
</reference>
<sequence length="184" mass="19715">MVGAGGRHGRKAAHLPAWVQCDPGPRGCGVATTAEGQIYPSPVPAPSSSSPSATQRSGATPRQWTRLSGAVDTLSATVSFGRADYASWWETEASPAVPWSRSFLFPDFGCRLNLTLETNFETYQVLVGAAGRAAKGQHNQFLQFVCHLQGTVWECHLQGAVWECGCVVPVNQVACFVHWAAPCL</sequence>